<proteinExistence type="predicted"/>
<keyword evidence="1" id="KW-0472">Membrane</keyword>
<gene>
    <name evidence="2" type="ORF">Pan216_37210</name>
</gene>
<organism evidence="2 3">
    <name type="scientific">Kolteria novifilia</name>
    <dbReference type="NCBI Taxonomy" id="2527975"/>
    <lineage>
        <taxon>Bacteria</taxon>
        <taxon>Pseudomonadati</taxon>
        <taxon>Planctomycetota</taxon>
        <taxon>Planctomycetia</taxon>
        <taxon>Kolteriales</taxon>
        <taxon>Kolteriaceae</taxon>
        <taxon>Kolteria</taxon>
    </lineage>
</organism>
<evidence type="ECO:0000313" key="3">
    <source>
        <dbReference type="Proteomes" id="UP000317093"/>
    </source>
</evidence>
<dbReference type="AlphaFoldDB" id="A0A518B795"/>
<evidence type="ECO:0000313" key="2">
    <source>
        <dbReference type="EMBL" id="QDU62849.1"/>
    </source>
</evidence>
<dbReference type="RefSeq" id="WP_145259882.1">
    <property type="nucleotide sequence ID" value="NZ_CP036279.1"/>
</dbReference>
<dbReference type="Proteomes" id="UP000317093">
    <property type="component" value="Chromosome"/>
</dbReference>
<feature type="transmembrane region" description="Helical" evidence="1">
    <location>
        <begin position="6"/>
        <end position="25"/>
    </location>
</feature>
<reference evidence="2 3" key="1">
    <citation type="submission" date="2019-02" db="EMBL/GenBank/DDBJ databases">
        <title>Deep-cultivation of Planctomycetes and their phenomic and genomic characterization uncovers novel biology.</title>
        <authorList>
            <person name="Wiegand S."/>
            <person name="Jogler M."/>
            <person name="Boedeker C."/>
            <person name="Pinto D."/>
            <person name="Vollmers J."/>
            <person name="Rivas-Marin E."/>
            <person name="Kohn T."/>
            <person name="Peeters S.H."/>
            <person name="Heuer A."/>
            <person name="Rast P."/>
            <person name="Oberbeckmann S."/>
            <person name="Bunk B."/>
            <person name="Jeske O."/>
            <person name="Meyerdierks A."/>
            <person name="Storesund J.E."/>
            <person name="Kallscheuer N."/>
            <person name="Luecker S."/>
            <person name="Lage O.M."/>
            <person name="Pohl T."/>
            <person name="Merkel B.J."/>
            <person name="Hornburger P."/>
            <person name="Mueller R.-W."/>
            <person name="Bruemmer F."/>
            <person name="Labrenz M."/>
            <person name="Spormann A.M."/>
            <person name="Op den Camp H."/>
            <person name="Overmann J."/>
            <person name="Amann R."/>
            <person name="Jetten M.S.M."/>
            <person name="Mascher T."/>
            <person name="Medema M.H."/>
            <person name="Devos D.P."/>
            <person name="Kaster A.-K."/>
            <person name="Ovreas L."/>
            <person name="Rohde M."/>
            <person name="Galperin M.Y."/>
            <person name="Jogler C."/>
        </authorList>
    </citation>
    <scope>NUCLEOTIDE SEQUENCE [LARGE SCALE GENOMIC DNA]</scope>
    <source>
        <strain evidence="2 3">Pan216</strain>
    </source>
</reference>
<keyword evidence="1" id="KW-0812">Transmembrane</keyword>
<dbReference type="EMBL" id="CP036279">
    <property type="protein sequence ID" value="QDU62849.1"/>
    <property type="molecule type" value="Genomic_DNA"/>
</dbReference>
<dbReference type="OrthoDB" id="5953407at2"/>
<accession>A0A518B795</accession>
<dbReference type="KEGG" id="knv:Pan216_37210"/>
<evidence type="ECO:0000256" key="1">
    <source>
        <dbReference type="SAM" id="Phobius"/>
    </source>
</evidence>
<name>A0A518B795_9BACT</name>
<sequence>MSQQEILIIVFAVLFVVVVSQLIIIRARQVLHEWASRHGLEIVSAKMKWVWKGPFFWTTSKNQVVYRIVVADGDGQHWQGWARCGGYWSGLFSNEVQVKWDD</sequence>
<protein>
    <submittedName>
        <fullName evidence="2">Uncharacterized protein</fullName>
    </submittedName>
</protein>
<keyword evidence="1" id="KW-1133">Transmembrane helix</keyword>
<keyword evidence="3" id="KW-1185">Reference proteome</keyword>